<name>A0A5C7SEE8_THASP</name>
<comment type="caution">
    <text evidence="3">The sequence shown here is derived from an EMBL/GenBank/DDBJ whole genome shotgun (WGS) entry which is preliminary data.</text>
</comment>
<evidence type="ECO:0000259" key="1">
    <source>
        <dbReference type="Pfam" id="PF04986"/>
    </source>
</evidence>
<dbReference type="GO" id="GO:0006313">
    <property type="term" value="P:DNA transposition"/>
    <property type="evidence" value="ECO:0007669"/>
    <property type="project" value="InterPro"/>
</dbReference>
<accession>A0A5C7SEE8</accession>
<dbReference type="AlphaFoldDB" id="A0A5C7SEE8"/>
<feature type="domain" description="Transposase zinc-binding" evidence="2">
    <location>
        <begin position="7"/>
        <end position="98"/>
    </location>
</feature>
<dbReference type="InterPro" id="IPR007069">
    <property type="entry name" value="Transposase_32"/>
</dbReference>
<proteinExistence type="predicted"/>
<sequence length="365" mass="41141">MITLAQIIERFEPDYRARYGHTLGPERAQALRAMHCCRSRMAPQLLAACPECAEARLIPHSCGHRLCPHCQHHEGEQWLERQRRLQVPAEYFLLTFTLPAELRALAARHAKCVYGALFSAAWSTVQTFCRNDRQLKGEAGAVAVLHTHSRRLDLHPHVHLVMPGASLDARSRRWRTKSGYLFSHKALAKVFRAKLLAALAQAGLHPAEPLPGKWVVDCKRVGNGEKALVYLGRYLYRGVIREADLLACDHDGSGQVSFRYRDSQSGQSKVRTLPGAEFLHLLLQHVLPKGFRRARNYGFLHPNKKGLIALLHLVLRIVPRPPTPHKPRPAFACPCCGKPMRILRRRLPPMAVSRADSMHAMETAV</sequence>
<dbReference type="Proteomes" id="UP000321192">
    <property type="component" value="Unassembled WGS sequence"/>
</dbReference>
<dbReference type="GO" id="GO:0004803">
    <property type="term" value="F:transposase activity"/>
    <property type="evidence" value="ECO:0007669"/>
    <property type="project" value="InterPro"/>
</dbReference>
<evidence type="ECO:0000313" key="4">
    <source>
        <dbReference type="Proteomes" id="UP000321192"/>
    </source>
</evidence>
<dbReference type="EMBL" id="SSFD01000282">
    <property type="protein sequence ID" value="TXH81326.1"/>
    <property type="molecule type" value="Genomic_DNA"/>
</dbReference>
<organism evidence="3 4">
    <name type="scientific">Thauera aminoaromatica</name>
    <dbReference type="NCBI Taxonomy" id="164330"/>
    <lineage>
        <taxon>Bacteria</taxon>
        <taxon>Pseudomonadati</taxon>
        <taxon>Pseudomonadota</taxon>
        <taxon>Betaproteobacteria</taxon>
        <taxon>Rhodocyclales</taxon>
        <taxon>Zoogloeaceae</taxon>
        <taxon>Thauera</taxon>
    </lineage>
</organism>
<dbReference type="PANTHER" id="PTHR37023:SF1">
    <property type="entry name" value="ISSOD25 TRANSPOSASE TNPA_ISSOD25"/>
    <property type="match status" value="1"/>
</dbReference>
<reference evidence="3 4" key="1">
    <citation type="submission" date="2018-09" db="EMBL/GenBank/DDBJ databases">
        <title>Metagenome Assembled Genomes from an Advanced Water Purification Facility.</title>
        <authorList>
            <person name="Stamps B.W."/>
            <person name="Spear J.R."/>
        </authorList>
    </citation>
    <scope>NUCLEOTIDE SEQUENCE [LARGE SCALE GENOMIC DNA]</scope>
    <source>
        <strain evidence="3">Bin_27_1</strain>
    </source>
</reference>
<dbReference type="InterPro" id="IPR026889">
    <property type="entry name" value="Zn_Tnp"/>
</dbReference>
<feature type="domain" description="Transposase IS801/IS1294" evidence="1">
    <location>
        <begin position="140"/>
        <end position="303"/>
    </location>
</feature>
<dbReference type="Pfam" id="PF04986">
    <property type="entry name" value="Y2_Tnp"/>
    <property type="match status" value="1"/>
</dbReference>
<dbReference type="Pfam" id="PF14319">
    <property type="entry name" value="Zn_Tnp_IS91"/>
    <property type="match status" value="1"/>
</dbReference>
<evidence type="ECO:0000259" key="2">
    <source>
        <dbReference type="Pfam" id="PF14319"/>
    </source>
</evidence>
<gene>
    <name evidence="3" type="ORF">E6Q80_17425</name>
</gene>
<protein>
    <submittedName>
        <fullName evidence="3">Transposase</fullName>
    </submittedName>
</protein>
<dbReference type="GO" id="GO:0003677">
    <property type="term" value="F:DNA binding"/>
    <property type="evidence" value="ECO:0007669"/>
    <property type="project" value="InterPro"/>
</dbReference>
<dbReference type="RefSeq" id="WP_276660749.1">
    <property type="nucleotide sequence ID" value="NZ_SSFD01000282.1"/>
</dbReference>
<dbReference type="PANTHER" id="PTHR37023">
    <property type="entry name" value="TRANSPOSASE"/>
    <property type="match status" value="1"/>
</dbReference>
<evidence type="ECO:0000313" key="3">
    <source>
        <dbReference type="EMBL" id="TXH81326.1"/>
    </source>
</evidence>